<dbReference type="Proteomes" id="UP000230233">
    <property type="component" value="Chromosome III"/>
</dbReference>
<dbReference type="GO" id="GO:0005737">
    <property type="term" value="C:cytoplasm"/>
    <property type="evidence" value="ECO:0007669"/>
    <property type="project" value="TreeGrafter"/>
</dbReference>
<evidence type="ECO:0000313" key="1">
    <source>
        <dbReference type="EMBL" id="PIC38642.1"/>
    </source>
</evidence>
<dbReference type="PANTHER" id="PTHR44099">
    <property type="entry name" value="RABCONNECTIN-3B, ISOFORM A"/>
    <property type="match status" value="1"/>
</dbReference>
<dbReference type="SUPFAM" id="SSF50978">
    <property type="entry name" value="WD40 repeat-like"/>
    <property type="match status" value="1"/>
</dbReference>
<dbReference type="InterPro" id="IPR001680">
    <property type="entry name" value="WD40_rpt"/>
</dbReference>
<dbReference type="InterPro" id="IPR049916">
    <property type="entry name" value="WDR72-like"/>
</dbReference>
<protein>
    <recommendedName>
        <fullName evidence="3">Anaphase-promoting complex subunit 4 WD40 domain-containing protein</fullName>
    </recommendedName>
</protein>
<dbReference type="InterPro" id="IPR015943">
    <property type="entry name" value="WD40/YVTN_repeat-like_dom_sf"/>
</dbReference>
<dbReference type="Gene3D" id="2.130.10.10">
    <property type="entry name" value="YVTN repeat-like/Quinoprotein amine dehydrogenase"/>
    <property type="match status" value="1"/>
</dbReference>
<evidence type="ECO:0000313" key="2">
    <source>
        <dbReference type="Proteomes" id="UP000230233"/>
    </source>
</evidence>
<proteinExistence type="predicted"/>
<evidence type="ECO:0008006" key="3">
    <source>
        <dbReference type="Google" id="ProtNLM"/>
    </source>
</evidence>
<sequence>MVAYCSSTKRIAFGGKNGTCVVHELRATKTHSLPSHNGPIAAVAFSEDGKYLATYGAEDGKINFFQTSQSFLGMGQAQLKLAKSQPAPTVSVPTTPSGTSFRPRLVWINAKSLTLMLPEGREQRFSL</sequence>
<dbReference type="EMBL" id="PDUG01000003">
    <property type="protein sequence ID" value="PIC38642.1"/>
    <property type="molecule type" value="Genomic_DNA"/>
</dbReference>
<accession>A0A2G5UGF9</accession>
<dbReference type="STRING" id="1611254.A0A2G5UGF9"/>
<keyword evidence="2" id="KW-1185">Reference proteome</keyword>
<name>A0A2G5UGF9_9PELO</name>
<organism evidence="1 2">
    <name type="scientific">Caenorhabditis nigoni</name>
    <dbReference type="NCBI Taxonomy" id="1611254"/>
    <lineage>
        <taxon>Eukaryota</taxon>
        <taxon>Metazoa</taxon>
        <taxon>Ecdysozoa</taxon>
        <taxon>Nematoda</taxon>
        <taxon>Chromadorea</taxon>
        <taxon>Rhabditida</taxon>
        <taxon>Rhabditina</taxon>
        <taxon>Rhabditomorpha</taxon>
        <taxon>Rhabditoidea</taxon>
        <taxon>Rhabditidae</taxon>
        <taxon>Peloderinae</taxon>
        <taxon>Caenorhabditis</taxon>
    </lineage>
</organism>
<dbReference type="InterPro" id="IPR036322">
    <property type="entry name" value="WD40_repeat_dom_sf"/>
</dbReference>
<reference evidence="2" key="1">
    <citation type="submission" date="2017-10" db="EMBL/GenBank/DDBJ databases">
        <title>Rapid genome shrinkage in a self-fertile nematode reveals novel sperm competition proteins.</title>
        <authorList>
            <person name="Yin D."/>
            <person name="Schwarz E.M."/>
            <person name="Thomas C.G."/>
            <person name="Felde R.L."/>
            <person name="Korf I.F."/>
            <person name="Cutter A.D."/>
            <person name="Schartner C.M."/>
            <person name="Ralston E.J."/>
            <person name="Meyer B.J."/>
            <person name="Haag E.S."/>
        </authorList>
    </citation>
    <scope>NUCLEOTIDE SEQUENCE [LARGE SCALE GENOMIC DNA]</scope>
    <source>
        <strain evidence="2">JU1422</strain>
    </source>
</reference>
<comment type="caution">
    <text evidence="1">The sequence shown here is derived from an EMBL/GenBank/DDBJ whole genome shotgun (WGS) entry which is preliminary data.</text>
</comment>
<dbReference type="PANTHER" id="PTHR44099:SF4">
    <property type="entry name" value="RABCONNECTIN-3B, ISOFORM A"/>
    <property type="match status" value="1"/>
</dbReference>
<dbReference type="AlphaFoldDB" id="A0A2G5UGF9"/>
<gene>
    <name evidence="1" type="primary">Cnig_chr_III.g10589</name>
    <name evidence="1" type="ORF">B9Z55_010589</name>
</gene>
<dbReference type="OrthoDB" id="338622at2759"/>
<dbReference type="Pfam" id="PF00400">
    <property type="entry name" value="WD40"/>
    <property type="match status" value="1"/>
</dbReference>
<dbReference type="SMART" id="SM00320">
    <property type="entry name" value="WD40"/>
    <property type="match status" value="1"/>
</dbReference>